<name>A0A4R6KAT1_9ACTN</name>
<evidence type="ECO:0000313" key="1">
    <source>
        <dbReference type="EMBL" id="TDO45781.1"/>
    </source>
</evidence>
<dbReference type="Gene3D" id="3.40.630.30">
    <property type="match status" value="1"/>
</dbReference>
<keyword evidence="2" id="KW-1185">Reference proteome</keyword>
<evidence type="ECO:0000313" key="2">
    <source>
        <dbReference type="Proteomes" id="UP000295388"/>
    </source>
</evidence>
<comment type="caution">
    <text evidence="1">The sequence shown here is derived from an EMBL/GenBank/DDBJ whole genome shotgun (WGS) entry which is preliminary data.</text>
</comment>
<protein>
    <submittedName>
        <fullName evidence="1">Uncharacterized protein</fullName>
    </submittedName>
</protein>
<accession>A0A4R6KAT1</accession>
<dbReference type="EMBL" id="SNWQ01000012">
    <property type="protein sequence ID" value="TDO45781.1"/>
    <property type="molecule type" value="Genomic_DNA"/>
</dbReference>
<sequence>MRREAHFVHDEFFKGEWADQLIYAILVDEWTARR</sequence>
<reference evidence="1 2" key="1">
    <citation type="submission" date="2019-03" db="EMBL/GenBank/DDBJ databases">
        <title>Genomic Encyclopedia of Type Strains, Phase III (KMG-III): the genomes of soil and plant-associated and newly described type strains.</title>
        <authorList>
            <person name="Whitman W."/>
        </authorList>
    </citation>
    <scope>NUCLEOTIDE SEQUENCE [LARGE SCALE GENOMIC DNA]</scope>
    <source>
        <strain evidence="1 2">VKM Ac-2527</strain>
    </source>
</reference>
<dbReference type="AlphaFoldDB" id="A0A4R6KAT1"/>
<gene>
    <name evidence="1" type="ORF">EV643_112105</name>
</gene>
<organism evidence="1 2">
    <name type="scientific">Kribbella caucasensis</name>
    <dbReference type="NCBI Taxonomy" id="2512215"/>
    <lineage>
        <taxon>Bacteria</taxon>
        <taxon>Bacillati</taxon>
        <taxon>Actinomycetota</taxon>
        <taxon>Actinomycetes</taxon>
        <taxon>Propionibacteriales</taxon>
        <taxon>Kribbellaceae</taxon>
        <taxon>Kribbella</taxon>
    </lineage>
</organism>
<proteinExistence type="predicted"/>
<dbReference type="Proteomes" id="UP000295388">
    <property type="component" value="Unassembled WGS sequence"/>
</dbReference>